<dbReference type="InterPro" id="IPR050266">
    <property type="entry name" value="AB_hydrolase_sf"/>
</dbReference>
<comment type="caution">
    <text evidence="3">The sequence shown here is derived from an EMBL/GenBank/DDBJ whole genome shotgun (WGS) entry which is preliminary data.</text>
</comment>
<dbReference type="AlphaFoldDB" id="A0A255GQ85"/>
<name>A0A255GQ85_9ACTN</name>
<feature type="domain" description="AB hydrolase-1" evidence="2">
    <location>
        <begin position="13"/>
        <end position="228"/>
    </location>
</feature>
<dbReference type="GO" id="GO:0016787">
    <property type="term" value="F:hydrolase activity"/>
    <property type="evidence" value="ECO:0007669"/>
    <property type="project" value="UniProtKB-KW"/>
</dbReference>
<keyword evidence="1" id="KW-0378">Hydrolase</keyword>
<dbReference type="Pfam" id="PF12697">
    <property type="entry name" value="Abhydrolase_6"/>
    <property type="match status" value="1"/>
</dbReference>
<accession>A0A255GQ85</accession>
<evidence type="ECO:0000256" key="1">
    <source>
        <dbReference type="ARBA" id="ARBA00022801"/>
    </source>
</evidence>
<dbReference type="OrthoDB" id="8871309at2"/>
<dbReference type="InterPro" id="IPR000073">
    <property type="entry name" value="AB_hydrolase_1"/>
</dbReference>
<evidence type="ECO:0000313" key="4">
    <source>
        <dbReference type="Proteomes" id="UP000215896"/>
    </source>
</evidence>
<dbReference type="GO" id="GO:0016020">
    <property type="term" value="C:membrane"/>
    <property type="evidence" value="ECO:0007669"/>
    <property type="project" value="TreeGrafter"/>
</dbReference>
<proteinExistence type="predicted"/>
<dbReference type="PANTHER" id="PTHR43798">
    <property type="entry name" value="MONOACYLGLYCEROL LIPASE"/>
    <property type="match status" value="1"/>
</dbReference>
<dbReference type="InterPro" id="IPR029058">
    <property type="entry name" value="AB_hydrolase_fold"/>
</dbReference>
<dbReference type="SUPFAM" id="SSF53474">
    <property type="entry name" value="alpha/beta-Hydrolases"/>
    <property type="match status" value="1"/>
</dbReference>
<evidence type="ECO:0000259" key="2">
    <source>
        <dbReference type="Pfam" id="PF12697"/>
    </source>
</evidence>
<reference evidence="3 4" key="1">
    <citation type="submission" date="2017-07" db="EMBL/GenBank/DDBJ databases">
        <title>Draft whole genome sequences of clinical Proprionibacteriaceae strains.</title>
        <authorList>
            <person name="Bernier A.-M."/>
            <person name="Bernard K."/>
            <person name="Domingo M.-C."/>
        </authorList>
    </citation>
    <scope>NUCLEOTIDE SEQUENCE [LARGE SCALE GENOMIC DNA]</scope>
    <source>
        <strain evidence="3 4">NML 030167</strain>
    </source>
</reference>
<dbReference type="Gene3D" id="3.40.50.1820">
    <property type="entry name" value="alpha/beta hydrolase"/>
    <property type="match status" value="1"/>
</dbReference>
<gene>
    <name evidence="3" type="ORF">CGZ94_02330</name>
</gene>
<protein>
    <recommendedName>
        <fullName evidence="2">AB hydrolase-1 domain-containing protein</fullName>
    </recommendedName>
</protein>
<dbReference type="RefSeq" id="WP_094404513.1">
    <property type="nucleotide sequence ID" value="NZ_NMVM01000001.1"/>
</dbReference>
<evidence type="ECO:0000313" key="3">
    <source>
        <dbReference type="EMBL" id="OYO17741.1"/>
    </source>
</evidence>
<dbReference type="PANTHER" id="PTHR43798:SF31">
    <property type="entry name" value="AB HYDROLASE SUPERFAMILY PROTEIN YCLE"/>
    <property type="match status" value="1"/>
</dbReference>
<organism evidence="3 4">
    <name type="scientific">Enemella evansiae</name>
    <dbReference type="NCBI Taxonomy" id="2016499"/>
    <lineage>
        <taxon>Bacteria</taxon>
        <taxon>Bacillati</taxon>
        <taxon>Actinomycetota</taxon>
        <taxon>Actinomycetes</taxon>
        <taxon>Propionibacteriales</taxon>
        <taxon>Propionibacteriaceae</taxon>
        <taxon>Enemella</taxon>
    </lineage>
</organism>
<dbReference type="Proteomes" id="UP000215896">
    <property type="component" value="Unassembled WGS sequence"/>
</dbReference>
<sequence>MTTHEEAGFGRSIVFLPPLGGTAAFFADQLAAFAPDHRSIAVTLSGNGDAGPLDVPVSEVVRTHAAEVVRLLERLGVPRAHLVGVGYGGAVAQQLALEHPQLLRSLILADTWAELTPNNPADHLIAAALRTAPLTYKLPRSLQVGSVLNNYLRWPAVGQRLAEQLRAADLASLELQHRAYLRIRYATAMRGVNLPSLVLAGDQARHLVGLGRQLAAQIPDARFETIAGSIEPSNLVQPELFNEAVRRFVTPLEVS</sequence>
<dbReference type="EMBL" id="NMVO01000001">
    <property type="protein sequence ID" value="OYO17741.1"/>
    <property type="molecule type" value="Genomic_DNA"/>
</dbReference>
<keyword evidence="4" id="KW-1185">Reference proteome</keyword>